<dbReference type="Gene3D" id="3.30.450.60">
    <property type="match status" value="1"/>
</dbReference>
<name>L7JRH9_TRAHO</name>
<evidence type="ECO:0000259" key="1">
    <source>
        <dbReference type="Pfam" id="PF01217"/>
    </source>
</evidence>
<dbReference type="VEuPathDB" id="MicrosporidiaDB:THOM_3207"/>
<feature type="domain" description="AP complex mu/sigma subunit" evidence="1">
    <location>
        <begin position="5"/>
        <end position="127"/>
    </location>
</feature>
<dbReference type="HOGENOM" id="CLU_1866662_0_0_1"/>
<dbReference type="InParanoid" id="L7JRH9"/>
<dbReference type="AlphaFoldDB" id="L7JRH9"/>
<sequence length="141" mass="17039">MYTMINTIFLCNSEGEYRIRRSFTLEKIDLRSAFKTKLALRNFFRFEGKLYVVKTYKLVKIVFVVEHENPFIIFYYIDSLFQLLNAYFSGFSDSNLIYNYEEAYYMLDSMFLDGKLIQNDREVILKNTRAFFRRRGVPKLM</sequence>
<dbReference type="InterPro" id="IPR011012">
    <property type="entry name" value="Longin-like_dom_sf"/>
</dbReference>
<dbReference type="Proteomes" id="UP000011185">
    <property type="component" value="Unassembled WGS sequence"/>
</dbReference>
<evidence type="ECO:0000313" key="3">
    <source>
        <dbReference type="Proteomes" id="UP000011185"/>
    </source>
</evidence>
<evidence type="ECO:0000313" key="2">
    <source>
        <dbReference type="EMBL" id="ELQ73890.1"/>
    </source>
</evidence>
<accession>L7JRH9</accession>
<dbReference type="FunCoup" id="L7JRH9">
    <property type="interactions" value="153"/>
</dbReference>
<proteinExistence type="predicted"/>
<protein>
    <submittedName>
        <fullName evidence="2">Clathrin adaptor complex, small subunit</fullName>
    </submittedName>
</protein>
<dbReference type="SUPFAM" id="SSF64356">
    <property type="entry name" value="SNARE-like"/>
    <property type="match status" value="1"/>
</dbReference>
<reference evidence="2 3" key="1">
    <citation type="journal article" date="2012" name="PLoS Pathog.">
        <title>The genome of the obligate intracellular parasite Trachipleistophora hominis: new insights into microsporidian genome dynamics and reductive evolution.</title>
        <authorList>
            <person name="Heinz E."/>
            <person name="Williams T.A."/>
            <person name="Nakjang S."/>
            <person name="Noel C.J."/>
            <person name="Swan D.C."/>
            <person name="Goldberg A.V."/>
            <person name="Harris S.R."/>
            <person name="Weinmaier T."/>
            <person name="Markert S."/>
            <person name="Becher D."/>
            <person name="Bernhardt J."/>
            <person name="Dagan T."/>
            <person name="Hacker C."/>
            <person name="Lucocq J.M."/>
            <person name="Schweder T."/>
            <person name="Rattei T."/>
            <person name="Hall N."/>
            <person name="Hirt R.P."/>
            <person name="Embley T.M."/>
        </authorList>
    </citation>
    <scope>NUCLEOTIDE SEQUENCE [LARGE SCALE GENOMIC DNA]</scope>
</reference>
<dbReference type="EMBL" id="JH994099">
    <property type="protein sequence ID" value="ELQ73890.1"/>
    <property type="molecule type" value="Genomic_DNA"/>
</dbReference>
<dbReference type="OrthoDB" id="371463at2759"/>
<dbReference type="InterPro" id="IPR022775">
    <property type="entry name" value="AP_mu_sigma_su"/>
</dbReference>
<keyword evidence="3" id="KW-1185">Reference proteome</keyword>
<dbReference type="Pfam" id="PF01217">
    <property type="entry name" value="Clat_adaptor_s"/>
    <property type="match status" value="1"/>
</dbReference>
<dbReference type="OMA" id="NYEEAYY"/>
<gene>
    <name evidence="2" type="ORF">THOM_3207</name>
</gene>
<organism evidence="2 3">
    <name type="scientific">Trachipleistophora hominis</name>
    <name type="common">Microsporidian parasite</name>
    <dbReference type="NCBI Taxonomy" id="72359"/>
    <lineage>
        <taxon>Eukaryota</taxon>
        <taxon>Fungi</taxon>
        <taxon>Fungi incertae sedis</taxon>
        <taxon>Microsporidia</taxon>
        <taxon>Pleistophoridae</taxon>
        <taxon>Trachipleistophora</taxon>
    </lineage>
</organism>